<organism evidence="5 6">
    <name type="scientific">Nocardioides eburneus</name>
    <dbReference type="NCBI Taxonomy" id="3231482"/>
    <lineage>
        <taxon>Bacteria</taxon>
        <taxon>Bacillati</taxon>
        <taxon>Actinomycetota</taxon>
        <taxon>Actinomycetes</taxon>
        <taxon>Propionibacteriales</taxon>
        <taxon>Nocardioidaceae</taxon>
        <taxon>Nocardioides</taxon>
    </lineage>
</organism>
<sequence length="211" mass="22262">MTTTIRPRRRTDLPALADVLLAQQATSRYPFRDPLPIPVDAFLHAEDAQAAWVAELDGAPVGHVCRTGPLSGFPGAEEMNAACAEAHGCAVAELSWVSTLFVGQDARGHGLGRRLLDTVVADIAAHGLHPCLEVLAVHPAALSLYESSGWRPVLRQRPGWLTEVAGDEGPDVLVMVLDVAGASSPRTSHPLDGPGAGPDPQRQPGGEAEER</sequence>
<dbReference type="CDD" id="cd04301">
    <property type="entry name" value="NAT_SF"/>
    <property type="match status" value="1"/>
</dbReference>
<dbReference type="Pfam" id="PF00583">
    <property type="entry name" value="Acetyltransf_1"/>
    <property type="match status" value="1"/>
</dbReference>
<protein>
    <submittedName>
        <fullName evidence="5">N-acetyltransferase family protein</fullName>
    </submittedName>
</protein>
<dbReference type="Proteomes" id="UP001556631">
    <property type="component" value="Unassembled WGS sequence"/>
</dbReference>
<comment type="caution">
    <text evidence="5">The sequence shown here is derived from an EMBL/GenBank/DDBJ whole genome shotgun (WGS) entry which is preliminary data.</text>
</comment>
<dbReference type="SUPFAM" id="SSF55729">
    <property type="entry name" value="Acyl-CoA N-acyltransferases (Nat)"/>
    <property type="match status" value="1"/>
</dbReference>
<keyword evidence="2" id="KW-0012">Acyltransferase</keyword>
<dbReference type="PANTHER" id="PTHR43877:SF2">
    <property type="entry name" value="AMINOALKYLPHOSPHONATE N-ACETYLTRANSFERASE-RELATED"/>
    <property type="match status" value="1"/>
</dbReference>
<evidence type="ECO:0000259" key="4">
    <source>
        <dbReference type="PROSITE" id="PS51186"/>
    </source>
</evidence>
<keyword evidence="1" id="KW-0808">Transferase</keyword>
<name>A0ABV3SZJ6_9ACTN</name>
<evidence type="ECO:0000313" key="5">
    <source>
        <dbReference type="EMBL" id="MEX0427879.1"/>
    </source>
</evidence>
<evidence type="ECO:0000256" key="2">
    <source>
        <dbReference type="ARBA" id="ARBA00023315"/>
    </source>
</evidence>
<feature type="domain" description="N-acetyltransferase" evidence="4">
    <location>
        <begin position="3"/>
        <end position="180"/>
    </location>
</feature>
<dbReference type="PROSITE" id="PS51186">
    <property type="entry name" value="GNAT"/>
    <property type="match status" value="1"/>
</dbReference>
<dbReference type="Gene3D" id="3.40.630.30">
    <property type="match status" value="1"/>
</dbReference>
<feature type="region of interest" description="Disordered" evidence="3">
    <location>
        <begin position="183"/>
        <end position="211"/>
    </location>
</feature>
<evidence type="ECO:0000256" key="3">
    <source>
        <dbReference type="SAM" id="MobiDB-lite"/>
    </source>
</evidence>
<gene>
    <name evidence="5" type="ORF">AB3X52_09625</name>
</gene>
<accession>A0ABV3SZJ6</accession>
<dbReference type="InterPro" id="IPR050832">
    <property type="entry name" value="Bact_Acetyltransf"/>
</dbReference>
<dbReference type="InterPro" id="IPR000182">
    <property type="entry name" value="GNAT_dom"/>
</dbReference>
<proteinExistence type="predicted"/>
<reference evidence="5 6" key="1">
    <citation type="submission" date="2024-07" db="EMBL/GenBank/DDBJ databases">
        <authorList>
            <person name="Lee S."/>
            <person name="Kang M."/>
        </authorList>
    </citation>
    <scope>NUCLEOTIDE SEQUENCE [LARGE SCALE GENOMIC DNA]</scope>
    <source>
        <strain evidence="5 6">DS6</strain>
    </source>
</reference>
<dbReference type="PANTHER" id="PTHR43877">
    <property type="entry name" value="AMINOALKYLPHOSPHONATE N-ACETYLTRANSFERASE-RELATED-RELATED"/>
    <property type="match status" value="1"/>
</dbReference>
<dbReference type="RefSeq" id="WP_367993674.1">
    <property type="nucleotide sequence ID" value="NZ_JBFPJR010000013.1"/>
</dbReference>
<keyword evidence="6" id="KW-1185">Reference proteome</keyword>
<dbReference type="InterPro" id="IPR016181">
    <property type="entry name" value="Acyl_CoA_acyltransferase"/>
</dbReference>
<dbReference type="EMBL" id="JBFPJR010000013">
    <property type="protein sequence ID" value="MEX0427879.1"/>
    <property type="molecule type" value="Genomic_DNA"/>
</dbReference>
<evidence type="ECO:0000313" key="6">
    <source>
        <dbReference type="Proteomes" id="UP001556631"/>
    </source>
</evidence>
<evidence type="ECO:0000256" key="1">
    <source>
        <dbReference type="ARBA" id="ARBA00022679"/>
    </source>
</evidence>